<dbReference type="Pfam" id="PF04357">
    <property type="entry name" value="TamB"/>
    <property type="match status" value="1"/>
</dbReference>
<reference evidence="7 8" key="1">
    <citation type="submission" date="2019-09" db="EMBL/GenBank/DDBJ databases">
        <authorList>
            <person name="Ou C."/>
        </authorList>
    </citation>
    <scope>NUCLEOTIDE SEQUENCE [LARGE SCALE GENOMIC DNA]</scope>
    <source>
        <strain evidence="7">S2</strain>
        <tissue evidence="7">Leaf</tissue>
    </source>
</reference>
<comment type="subcellular location">
    <subcellularLocation>
        <location evidence="1">Membrane</location>
        <topology evidence="1">Single-pass membrane protein</topology>
    </subcellularLocation>
</comment>
<name>A0A5N5HT67_9ROSA</name>
<feature type="region of interest" description="Disordered" evidence="5">
    <location>
        <begin position="461"/>
        <end position="487"/>
    </location>
</feature>
<proteinExistence type="predicted"/>
<dbReference type="Proteomes" id="UP000327157">
    <property type="component" value="Chromosome 8"/>
</dbReference>
<reference evidence="8" key="2">
    <citation type="submission" date="2019-10" db="EMBL/GenBank/DDBJ databases">
        <title>A de novo genome assembly of a pear dwarfing rootstock.</title>
        <authorList>
            <person name="Wang F."/>
            <person name="Wang J."/>
            <person name="Li S."/>
            <person name="Zhang Y."/>
            <person name="Fang M."/>
            <person name="Ma L."/>
            <person name="Zhao Y."/>
            <person name="Jiang S."/>
        </authorList>
    </citation>
    <scope>NUCLEOTIDE SEQUENCE [LARGE SCALE GENOMIC DNA]</scope>
</reference>
<dbReference type="InterPro" id="IPR007452">
    <property type="entry name" value="TamB_C"/>
</dbReference>
<comment type="caution">
    <text evidence="7">The sequence shown here is derived from an EMBL/GenBank/DDBJ whole genome shotgun (WGS) entry which is preliminary data.</text>
</comment>
<feature type="region of interest" description="Disordered" evidence="5">
    <location>
        <begin position="1"/>
        <end position="107"/>
    </location>
</feature>
<evidence type="ECO:0000256" key="5">
    <source>
        <dbReference type="SAM" id="MobiDB-lite"/>
    </source>
</evidence>
<feature type="compositionally biased region" description="Acidic residues" evidence="5">
    <location>
        <begin position="62"/>
        <end position="76"/>
    </location>
</feature>
<dbReference type="EMBL" id="SMOL01000148">
    <property type="protein sequence ID" value="KAB2629431.1"/>
    <property type="molecule type" value="Genomic_DNA"/>
</dbReference>
<keyword evidence="3" id="KW-1133">Transmembrane helix</keyword>
<protein>
    <recommendedName>
        <fullName evidence="6">Translocation and assembly module TamB C-terminal domain-containing protein</fullName>
    </recommendedName>
</protein>
<feature type="region of interest" description="Disordered" evidence="5">
    <location>
        <begin position="132"/>
        <end position="154"/>
    </location>
</feature>
<evidence type="ECO:0000313" key="7">
    <source>
        <dbReference type="EMBL" id="KAB2629431.1"/>
    </source>
</evidence>
<dbReference type="GO" id="GO:0009306">
    <property type="term" value="P:protein secretion"/>
    <property type="evidence" value="ECO:0007669"/>
    <property type="project" value="InterPro"/>
</dbReference>
<evidence type="ECO:0000259" key="6">
    <source>
        <dbReference type="Pfam" id="PF04357"/>
    </source>
</evidence>
<sequence length="2366" mass="260430">MEEGRGLARHQQREGVRGARDSVKKKKSDKDRKSKGSSKAVQPKAPELQMLWIKVKPNVEESQSEEDILDKGDDDAEEKHDHALKVPVKLEPAVKKPADVPAPPKESPQRRVIFKMIHEVLHKKRIMRQMEMEKRRKISPQSPTEQTEEDASNIDMNERLKKVVSVKKKKFSKELDAVAKAAAQEVATRRARLAAAKKKEKNHYNQQPVQGRTGKRAARRCVCENQNYWISQAIKVSHFWGKNVELLRRTFELKNGMKVQCVKEPFSRSKALVRSLSPLLEEGLLLIRCSVLLAVISGVCLLVWYGQSKTKDFIEAKLLPSVCSVLSEYVEREVVFGKVRRLSPLSITLDSCSIGPHNEEFSCGEVPSMKLRLHPFASLRRGRIVIDAVLSHPTVLVAQKKDYTWLGIPSTEGGLQRHLSNEEGIDHRTKIRRLSREEAAACWERERDEAAKKAAEMGYIVSDKGSSPSNGNDSKEGDSHSVDLTSSESFPCMDEKMHWRDHCMDTGVDYEIKHADLEKSLGVKIPGSGLKFWSRVIKGPKKHKFKRKGYGSDISASGITAKRRILGYSAARALAYFQDLSRRKSDEPLQSSGGYDVVNLDTYLLNNVVDTNADASITSIGEKTVREDNHNGNHYGDSADYPLKENENVNSHLNSSNFMDDPLPMTFDRSNGDGTSSKIFPFTENVAGTKTISGNVNEDFGVEVVNKHTEISERQRGKPLAFLSGPIQKLTSMGPRVEDIVAELVDGVGVGQSEGIEKMLPVTLDSVHFKGGTLMLLAYGDREPREMENVDGHVKFQNHYGQVHVQVSGNCKVWRSDNISEDGGWLSTDVFVDIVEQKWHANLKVANLFVPLFERILEIPIIWSRGRATGEVHLCMSSGETFPNLHGQLDVTGLAFQTIGAPSSFSDISASLCFRGQRIFLHNASGWFGDVPLEASGDFGIHPEEGEFHLMCQVSCVEVNSLMRTFKMKPLLFPLAGSVTAVFNCQGPLDAPIFVGSGMVSRRISHSVTDFPPSSASEAVLKSKEAGAVAAFDRVPFSCVSANFTFNTDSCVADLYGIRASLVDGGEIRGAGNAWICPEGEVDDTSMDVNFSGSMCFDKILHRYVPGYLQLMPLKLGVLNGETKLSGSLLRPRFDIKWTAPNAEGSFSDARGDIIISHDSITVNSSSAAFDLSSKVQTSYTDKICLHRKDGYGKSAMPFVVEGIDLDLRMRSFEFFNVVSPYTFDSPKPMHLKATGKIKFQGKVVKPCSFENGQDFGLDRNKLPVAMTYKEKTDSLVGEVSISGLRLNQLMLAPQLAGSLSLSPEYIKLDATGRPDESLVVEFVGPLKPNNEDNSPSGQLLSFLLQKGQLKANICFQPFHSASLEAEIQLNFQKRRGHGLLSVLRPKFSGVLGEALDVAARWSGDVITVEKTVLEQSNSRYELQGEYVLPGSRDRNPAGKEKGGLLERAMAGHLGSVISSMGRWRMRLEVPRAEVAEMLPLARLVSRSTDPAVHSRSKDLFIQSLQSVGLYTESLKELLEVIRGHYTPSNEVILEDLNLPGLTELRGRWHGSLDASGGGNGDTMAEFDFHGEDWEWGTYKTQRVLAVGAYSNDDGLRLEKMFIQKDNATIHADGTLLGPKTNLHFAVLNFPVSLVPTVIQVIESSATDVVQSLRKFLAPIRGILHMEGDLRGNLAKPECDVQVRLLDGAIGGIDLGRAEVVASLTSTSRFLFNARFEPIIQIGHVHIQGSVPVTFVQNNMLEEEDLEKDRGRASWEGWVKERGRASVDDASEKKLSRERNEEGWDTRLAESLKGLNWNLLDVGEVRIDADVKDGGMMLLTALSPYAKWLQGNADVMLQVRGTVEQPVLDGYASFHRASISSPVLWKPLSNFGGTVHVKSNRLCITSLESRVSRRGKLFVKGNLPLRTSEASLGDKIDLKCEVLEVRAKNILSAQVDTQMQITGSILQPNISGNIKLSHGEAYLPHDKGSGATSNRLVSNESRLLATGVDRAVASRYVSRFFSSQPAASRTKFSQPSVEPAEKEMEQVNIKPNVDIQLSDLKLALGPELRVVYPLILNFAVSGELELNGPAHPKLIQPRGVLTFENGDVNLVATQVRLKQEHLNIAKFEPEIGLDPMLDLVLVGSEWQFRIQSRASNWQDKLVVTSTRSVEQDALSPTEAARVFESQLAESILENDGQLAFQKLATTTLEKLMPRIEGKGEFGQARWRLVYAPQIPSLLSVDPTVDPLKSLASNISFGTEVEVQLGKRLQASIVRQMKDSEMAMQWTLIYQLTSRLRVLLQSAPDNNGGRGGHSDSSGGCAYGGGGCGDDGGVNNGRGNSEGDGDYGCGGNGADYDCGTAGNNGGSNSNGGQRLVLVVIGGDGYFIL</sequence>
<feature type="compositionally biased region" description="Basic and acidic residues" evidence="5">
    <location>
        <begin position="1"/>
        <end position="34"/>
    </location>
</feature>
<dbReference type="InterPro" id="IPR053022">
    <property type="entry name" value="Chloroplast_translocon_comp"/>
</dbReference>
<dbReference type="GO" id="GO:0005886">
    <property type="term" value="C:plasma membrane"/>
    <property type="evidence" value="ECO:0007669"/>
    <property type="project" value="InterPro"/>
</dbReference>
<reference evidence="7 8" key="3">
    <citation type="submission" date="2019-11" db="EMBL/GenBank/DDBJ databases">
        <title>A de novo genome assembly of a pear dwarfing rootstock.</title>
        <authorList>
            <person name="Wang F."/>
            <person name="Wang J."/>
            <person name="Li S."/>
            <person name="Zhang Y."/>
            <person name="Fang M."/>
            <person name="Ma L."/>
            <person name="Zhao Y."/>
            <person name="Jiang S."/>
        </authorList>
    </citation>
    <scope>NUCLEOTIDE SEQUENCE [LARGE SCALE GENOMIC DNA]</scope>
    <source>
        <strain evidence="7">S2</strain>
        <tissue evidence="7">Leaf</tissue>
    </source>
</reference>
<evidence type="ECO:0000313" key="8">
    <source>
        <dbReference type="Proteomes" id="UP000327157"/>
    </source>
</evidence>
<evidence type="ECO:0000256" key="2">
    <source>
        <dbReference type="ARBA" id="ARBA00022692"/>
    </source>
</evidence>
<organism evidence="7 8">
    <name type="scientific">Pyrus ussuriensis x Pyrus communis</name>
    <dbReference type="NCBI Taxonomy" id="2448454"/>
    <lineage>
        <taxon>Eukaryota</taxon>
        <taxon>Viridiplantae</taxon>
        <taxon>Streptophyta</taxon>
        <taxon>Embryophyta</taxon>
        <taxon>Tracheophyta</taxon>
        <taxon>Spermatophyta</taxon>
        <taxon>Magnoliopsida</taxon>
        <taxon>eudicotyledons</taxon>
        <taxon>Gunneridae</taxon>
        <taxon>Pentapetalae</taxon>
        <taxon>rosids</taxon>
        <taxon>fabids</taxon>
        <taxon>Rosales</taxon>
        <taxon>Rosaceae</taxon>
        <taxon>Amygdaloideae</taxon>
        <taxon>Maleae</taxon>
        <taxon>Pyrus</taxon>
    </lineage>
</organism>
<accession>A0A5N5HT67</accession>
<dbReference type="OrthoDB" id="1386367at2759"/>
<keyword evidence="8" id="KW-1185">Reference proteome</keyword>
<gene>
    <name evidence="7" type="ORF">D8674_034226</name>
</gene>
<dbReference type="PANTHER" id="PTHR34457:SF3">
    <property type="entry name" value="PROTEIN TIC236, CHLOROPLASTIC"/>
    <property type="match status" value="1"/>
</dbReference>
<feature type="domain" description="Translocation and assembly module TamB C-terminal" evidence="6">
    <location>
        <begin position="1887"/>
        <end position="2281"/>
    </location>
</feature>
<evidence type="ECO:0000256" key="3">
    <source>
        <dbReference type="ARBA" id="ARBA00022989"/>
    </source>
</evidence>
<keyword evidence="2" id="KW-0812">Transmembrane</keyword>
<evidence type="ECO:0000256" key="4">
    <source>
        <dbReference type="ARBA" id="ARBA00023136"/>
    </source>
</evidence>
<dbReference type="PANTHER" id="PTHR34457">
    <property type="entry name" value="EMBRYO DEFECTIVE 2410"/>
    <property type="match status" value="1"/>
</dbReference>
<evidence type="ECO:0000256" key="1">
    <source>
        <dbReference type="ARBA" id="ARBA00004167"/>
    </source>
</evidence>
<keyword evidence="4" id="KW-0472">Membrane</keyword>